<name>A0AAQ4DJM1_AMBAM</name>
<accession>A0AAQ4DJM1</accession>
<keyword evidence="3" id="KW-1185">Reference proteome</keyword>
<sequence>MIMITFFLVVALAGAALSDSVHSVRTLAVPAVAGGYYPTVATTPYAVPAVPSAYHQAPTVSVSSRVTSFETARPGVPHAVVSASGYAPALHAIHTSVPTAVPGAVHPVPAYTYVPRYSQRYDANPLRYRYTYGLNPYGPSYGADTIGYVGFG</sequence>
<dbReference type="EMBL" id="JARKHS020029902">
    <property type="protein sequence ID" value="KAK8762661.1"/>
    <property type="molecule type" value="Genomic_DNA"/>
</dbReference>
<feature type="signal peptide" evidence="1">
    <location>
        <begin position="1"/>
        <end position="18"/>
    </location>
</feature>
<evidence type="ECO:0008006" key="4">
    <source>
        <dbReference type="Google" id="ProtNLM"/>
    </source>
</evidence>
<organism evidence="2 3">
    <name type="scientific">Amblyomma americanum</name>
    <name type="common">Lone star tick</name>
    <dbReference type="NCBI Taxonomy" id="6943"/>
    <lineage>
        <taxon>Eukaryota</taxon>
        <taxon>Metazoa</taxon>
        <taxon>Ecdysozoa</taxon>
        <taxon>Arthropoda</taxon>
        <taxon>Chelicerata</taxon>
        <taxon>Arachnida</taxon>
        <taxon>Acari</taxon>
        <taxon>Parasitiformes</taxon>
        <taxon>Ixodida</taxon>
        <taxon>Ixodoidea</taxon>
        <taxon>Ixodidae</taxon>
        <taxon>Amblyomminae</taxon>
        <taxon>Amblyomma</taxon>
    </lineage>
</organism>
<reference evidence="2 3" key="1">
    <citation type="journal article" date="2023" name="Arcadia Sci">
        <title>De novo assembly of a long-read Amblyomma americanum tick genome.</title>
        <authorList>
            <person name="Chou S."/>
            <person name="Poskanzer K.E."/>
            <person name="Rollins M."/>
            <person name="Thuy-Boun P.S."/>
        </authorList>
    </citation>
    <scope>NUCLEOTIDE SEQUENCE [LARGE SCALE GENOMIC DNA]</scope>
    <source>
        <strain evidence="2">F_SG_1</strain>
        <tissue evidence="2">Salivary glands</tissue>
    </source>
</reference>
<dbReference type="AlphaFoldDB" id="A0AAQ4DJM1"/>
<proteinExistence type="predicted"/>
<protein>
    <recommendedName>
        <fullName evidence="4">Secreted protein</fullName>
    </recommendedName>
</protein>
<evidence type="ECO:0000313" key="2">
    <source>
        <dbReference type="EMBL" id="KAK8762661.1"/>
    </source>
</evidence>
<evidence type="ECO:0000256" key="1">
    <source>
        <dbReference type="SAM" id="SignalP"/>
    </source>
</evidence>
<gene>
    <name evidence="2" type="ORF">V5799_026080</name>
</gene>
<comment type="caution">
    <text evidence="2">The sequence shown here is derived from an EMBL/GenBank/DDBJ whole genome shotgun (WGS) entry which is preliminary data.</text>
</comment>
<evidence type="ECO:0000313" key="3">
    <source>
        <dbReference type="Proteomes" id="UP001321473"/>
    </source>
</evidence>
<keyword evidence="1" id="KW-0732">Signal</keyword>
<dbReference type="Proteomes" id="UP001321473">
    <property type="component" value="Unassembled WGS sequence"/>
</dbReference>
<feature type="chain" id="PRO_5042927344" description="Secreted protein" evidence="1">
    <location>
        <begin position="19"/>
        <end position="152"/>
    </location>
</feature>